<name>A0A1D9DXY7_9MICO</name>
<evidence type="ECO:0000256" key="7">
    <source>
        <dbReference type="ARBA" id="ARBA00022801"/>
    </source>
</evidence>
<dbReference type="Pfam" id="PF00905">
    <property type="entry name" value="Transpeptidase"/>
    <property type="match status" value="1"/>
</dbReference>
<dbReference type="InterPro" id="IPR012338">
    <property type="entry name" value="Beta-lactam/transpept-like"/>
</dbReference>
<gene>
    <name evidence="15" type="ORF">A4Z71_01300</name>
</gene>
<dbReference type="GO" id="GO:0030288">
    <property type="term" value="C:outer membrane-bounded periplasmic space"/>
    <property type="evidence" value="ECO:0007669"/>
    <property type="project" value="TreeGrafter"/>
</dbReference>
<keyword evidence="4" id="KW-0645">Protease</keyword>
<dbReference type="Gene3D" id="3.30.10.20">
    <property type="match status" value="2"/>
</dbReference>
<evidence type="ECO:0000313" key="16">
    <source>
        <dbReference type="Proteomes" id="UP000243784"/>
    </source>
</evidence>
<dbReference type="KEGG" id="rpla:A4Z71_01300"/>
<keyword evidence="11" id="KW-0961">Cell wall biogenesis/degradation</keyword>
<reference evidence="15 16" key="1">
    <citation type="journal article" date="2016" name="Biochim. Biophys. Acta">
        <title>Photochemical characterization of actinorhodopsin and its functional existence in the natural host.</title>
        <authorList>
            <person name="Nakamura S."/>
            <person name="Kikukawa T."/>
            <person name="Tamogami J."/>
            <person name="Kamiya M."/>
            <person name="Aizawa T."/>
            <person name="Hahn M.W."/>
            <person name="Ihara K."/>
            <person name="Kamo N."/>
            <person name="Demura M."/>
        </authorList>
    </citation>
    <scope>NUCLEOTIDE SEQUENCE [LARGE SCALE GENOMIC DNA]</scope>
    <source>
        <strain evidence="15 16">MWH-Dar1</strain>
    </source>
</reference>
<evidence type="ECO:0000256" key="2">
    <source>
        <dbReference type="ARBA" id="ARBA00007739"/>
    </source>
</evidence>
<comment type="catalytic activity">
    <reaction evidence="13">
        <text>[GlcNAc-(1-&gt;4)-Mur2Ac(oyl-L-Ala-gamma-D-Glu-L-Lys-D-Ala-D-Ala)](n)-di-trans,octa-cis-undecaprenyl diphosphate + beta-D-GlcNAc-(1-&gt;4)-Mur2Ac(oyl-L-Ala-gamma-D-Glu-L-Lys-D-Ala-D-Ala)-di-trans,octa-cis-undecaprenyl diphosphate = [GlcNAc-(1-&gt;4)-Mur2Ac(oyl-L-Ala-gamma-D-Glu-L-Lys-D-Ala-D-Ala)](n+1)-di-trans,octa-cis-undecaprenyl diphosphate + di-trans,octa-cis-undecaprenyl diphosphate + H(+)</text>
        <dbReference type="Rhea" id="RHEA:23708"/>
        <dbReference type="Rhea" id="RHEA-COMP:9602"/>
        <dbReference type="Rhea" id="RHEA-COMP:9603"/>
        <dbReference type="ChEBI" id="CHEBI:15378"/>
        <dbReference type="ChEBI" id="CHEBI:58405"/>
        <dbReference type="ChEBI" id="CHEBI:60033"/>
        <dbReference type="ChEBI" id="CHEBI:78435"/>
        <dbReference type="EC" id="2.4.99.28"/>
    </reaction>
</comment>
<dbReference type="Gene3D" id="3.40.710.10">
    <property type="entry name" value="DD-peptidase/beta-lactamase superfamily"/>
    <property type="match status" value="1"/>
</dbReference>
<organism evidence="15 16">
    <name type="scientific">Candidatus Rhodoluna planktonica</name>
    <dbReference type="NCBI Taxonomy" id="535712"/>
    <lineage>
        <taxon>Bacteria</taxon>
        <taxon>Bacillati</taxon>
        <taxon>Actinomycetota</taxon>
        <taxon>Actinomycetes</taxon>
        <taxon>Micrococcales</taxon>
        <taxon>Microbacteriaceae</taxon>
        <taxon>Luna cluster</taxon>
        <taxon>Luna-1 subcluster</taxon>
        <taxon>Rhodoluna</taxon>
    </lineage>
</organism>
<evidence type="ECO:0000256" key="1">
    <source>
        <dbReference type="ARBA" id="ARBA00007090"/>
    </source>
</evidence>
<keyword evidence="8" id="KW-0133">Cell shape</keyword>
<evidence type="ECO:0000313" key="15">
    <source>
        <dbReference type="EMBL" id="AOY55674.1"/>
    </source>
</evidence>
<dbReference type="SUPFAM" id="SSF56601">
    <property type="entry name" value="beta-lactamase/transpeptidase-like"/>
    <property type="match status" value="1"/>
</dbReference>
<dbReference type="GO" id="GO:0009002">
    <property type="term" value="F:serine-type D-Ala-D-Ala carboxypeptidase activity"/>
    <property type="evidence" value="ECO:0007669"/>
    <property type="project" value="UniProtKB-EC"/>
</dbReference>
<dbReference type="GO" id="GO:0071555">
    <property type="term" value="P:cell wall organization"/>
    <property type="evidence" value="ECO:0007669"/>
    <property type="project" value="UniProtKB-KW"/>
</dbReference>
<evidence type="ECO:0000256" key="12">
    <source>
        <dbReference type="ARBA" id="ARBA00034000"/>
    </source>
</evidence>
<dbReference type="PROSITE" id="PS51178">
    <property type="entry name" value="PASTA"/>
    <property type="match status" value="1"/>
</dbReference>
<dbReference type="FunFam" id="1.10.3810.10:FF:000001">
    <property type="entry name" value="Penicillin-binding protein 1A"/>
    <property type="match status" value="1"/>
</dbReference>
<dbReference type="OrthoDB" id="9766909at2"/>
<accession>A0A1D9DXY7</accession>
<dbReference type="Gene3D" id="1.10.3810.10">
    <property type="entry name" value="Biosynthetic peptidoglycan transglycosylase-like"/>
    <property type="match status" value="1"/>
</dbReference>
<keyword evidence="10" id="KW-0511">Multifunctional enzyme</keyword>
<dbReference type="PANTHER" id="PTHR32282">
    <property type="entry name" value="BINDING PROTEIN TRANSPEPTIDASE, PUTATIVE-RELATED"/>
    <property type="match status" value="1"/>
</dbReference>
<evidence type="ECO:0000256" key="6">
    <source>
        <dbReference type="ARBA" id="ARBA00022679"/>
    </source>
</evidence>
<sequence length="834" mass="87390">MSGSQNKNETNGTASLKFVFLSALAGVLSIALLAPLALVGSIATSAGLTIFENLPDYIKPVNASQSSTLYGTANGETVEIAKFYHENRISVDYNDMSENIRNAVVATEDPRFFQHGGVDILALVRAAATNAATLGNGPGASTITMQYVKNSLVEAANLSGDEEAIAEATAVTIDRKIREIRLAIALEGVATKKEILAGYLNLAFFGNNLNGIESASNYYFGVKAKDLSIPQAALLAGMLKSPNDYKPDEPENLDRAKGRRDYVIDNMAAEGYITRAEANEAKASPIEVNITESPSGCEANQTAAFFCDYVVWTIRNSPEFGSTPEDREMLLRRGGLEIFSTVDLEVQQTAHEAIMTWAPAEDPSQIGSALVSVEAGTGRILAMAENRIFDQTENPPAGHTSVNYATDRAYGGSSGFQSGSTYKIFTLAQWLTAGFKLGDHVDAREKEWNASEFSARCGGLVGTWAPGNDSKTAEDLSVVQATAQSVNTAYADMASQLDLCDIRDTAMRFGIKRADGNELQYVPASIIGTNEISPLSMAGAMAAIANKGVYCTPIAIDRITKRTTGEELKAPQSLCSPAVSPEVAAGMTYAMQRVISGGTGGASATGDGTPLAGKTGTTDSRVHTWMTGFSSAVGTAVWVGNVVGNKSLGGIRLNGKAANTVRHDIWRTTMRKVNELYPGTAFSPPPENMISASGAVVPSVAGIAPDQAAELIETADLNAKILTVEVSSAMPAGSVAYTRPSIGSTVARGTQVKIYISKGDSAGVPNVSGLSVDQAKATLLAAGFAAVSEPQASQTQYFQKHPTIPAGRVIGTDPPAGSAANAASAILLIISTGP</sequence>
<dbReference type="Pfam" id="PF00912">
    <property type="entry name" value="Transgly"/>
    <property type="match status" value="1"/>
</dbReference>
<dbReference type="InterPro" id="IPR001460">
    <property type="entry name" value="PCN-bd_Tpept"/>
</dbReference>
<dbReference type="EMBL" id="CP015208">
    <property type="protein sequence ID" value="AOY55674.1"/>
    <property type="molecule type" value="Genomic_DNA"/>
</dbReference>
<evidence type="ECO:0000256" key="4">
    <source>
        <dbReference type="ARBA" id="ARBA00022670"/>
    </source>
</evidence>
<dbReference type="CDD" id="cd06577">
    <property type="entry name" value="PASTA_pknB"/>
    <property type="match status" value="2"/>
</dbReference>
<dbReference type="Pfam" id="PF03793">
    <property type="entry name" value="PASTA"/>
    <property type="match status" value="2"/>
</dbReference>
<dbReference type="GO" id="GO:0008658">
    <property type="term" value="F:penicillin binding"/>
    <property type="evidence" value="ECO:0007669"/>
    <property type="project" value="InterPro"/>
</dbReference>
<dbReference type="GO" id="GO:0009252">
    <property type="term" value="P:peptidoglycan biosynthetic process"/>
    <property type="evidence" value="ECO:0007669"/>
    <property type="project" value="UniProtKB-KW"/>
</dbReference>
<evidence type="ECO:0000256" key="10">
    <source>
        <dbReference type="ARBA" id="ARBA00023268"/>
    </source>
</evidence>
<dbReference type="AlphaFoldDB" id="A0A1D9DXY7"/>
<dbReference type="RefSeq" id="WP_070954185.1">
    <property type="nucleotide sequence ID" value="NZ_CP015208.1"/>
</dbReference>
<dbReference type="InterPro" id="IPR005543">
    <property type="entry name" value="PASTA_dom"/>
</dbReference>
<keyword evidence="9" id="KW-0573">Peptidoglycan synthesis</keyword>
<evidence type="ECO:0000256" key="11">
    <source>
        <dbReference type="ARBA" id="ARBA00023316"/>
    </source>
</evidence>
<keyword evidence="16" id="KW-1185">Reference proteome</keyword>
<keyword evidence="5" id="KW-0328">Glycosyltransferase</keyword>
<evidence type="ECO:0000256" key="5">
    <source>
        <dbReference type="ARBA" id="ARBA00022676"/>
    </source>
</evidence>
<evidence type="ECO:0000259" key="14">
    <source>
        <dbReference type="PROSITE" id="PS51178"/>
    </source>
</evidence>
<dbReference type="PANTHER" id="PTHR32282:SF33">
    <property type="entry name" value="PEPTIDOGLYCAN GLYCOSYLTRANSFERASE"/>
    <property type="match status" value="1"/>
</dbReference>
<dbReference type="SUPFAM" id="SSF53955">
    <property type="entry name" value="Lysozyme-like"/>
    <property type="match status" value="1"/>
</dbReference>
<comment type="catalytic activity">
    <reaction evidence="12">
        <text>Preferential cleavage: (Ac)2-L-Lys-D-Ala-|-D-Ala. Also transpeptidation of peptidyl-alanyl moieties that are N-acyl substituents of D-alanine.</text>
        <dbReference type="EC" id="3.4.16.4"/>
    </reaction>
</comment>
<dbReference type="InterPro" id="IPR036950">
    <property type="entry name" value="PBP_transglycosylase"/>
</dbReference>
<dbReference type="Proteomes" id="UP000243784">
    <property type="component" value="Chromosome"/>
</dbReference>
<evidence type="ECO:0000256" key="3">
    <source>
        <dbReference type="ARBA" id="ARBA00022645"/>
    </source>
</evidence>
<dbReference type="InterPro" id="IPR050396">
    <property type="entry name" value="Glycosyltr_51/Transpeptidase"/>
</dbReference>
<dbReference type="SMART" id="SM00740">
    <property type="entry name" value="PASTA"/>
    <property type="match status" value="2"/>
</dbReference>
<feature type="domain" description="PASTA" evidence="14">
    <location>
        <begin position="758"/>
        <end position="832"/>
    </location>
</feature>
<protein>
    <recommendedName>
        <fullName evidence="14">PASTA domain-containing protein</fullName>
    </recommendedName>
</protein>
<evidence type="ECO:0000256" key="8">
    <source>
        <dbReference type="ARBA" id="ARBA00022960"/>
    </source>
</evidence>
<dbReference type="STRING" id="535712.A4Z71_01300"/>
<dbReference type="GO" id="GO:0008360">
    <property type="term" value="P:regulation of cell shape"/>
    <property type="evidence" value="ECO:0007669"/>
    <property type="project" value="UniProtKB-KW"/>
</dbReference>
<dbReference type="GO" id="GO:0006508">
    <property type="term" value="P:proteolysis"/>
    <property type="evidence" value="ECO:0007669"/>
    <property type="project" value="UniProtKB-KW"/>
</dbReference>
<dbReference type="GO" id="GO:0008955">
    <property type="term" value="F:peptidoglycan glycosyltransferase activity"/>
    <property type="evidence" value="ECO:0007669"/>
    <property type="project" value="UniProtKB-EC"/>
</dbReference>
<dbReference type="InterPro" id="IPR001264">
    <property type="entry name" value="Glyco_trans_51"/>
</dbReference>
<dbReference type="InterPro" id="IPR023346">
    <property type="entry name" value="Lysozyme-like_dom_sf"/>
</dbReference>
<keyword evidence="3" id="KW-0121">Carboxypeptidase</keyword>
<keyword evidence="7" id="KW-0378">Hydrolase</keyword>
<proteinExistence type="inferred from homology"/>
<comment type="similarity">
    <text evidence="2">In the N-terminal section; belongs to the glycosyltransferase 51 family.</text>
</comment>
<keyword evidence="6" id="KW-0808">Transferase</keyword>
<comment type="similarity">
    <text evidence="1">In the C-terminal section; belongs to the transpeptidase family.</text>
</comment>
<evidence type="ECO:0000256" key="9">
    <source>
        <dbReference type="ARBA" id="ARBA00022984"/>
    </source>
</evidence>
<evidence type="ECO:0000256" key="13">
    <source>
        <dbReference type="ARBA" id="ARBA00049902"/>
    </source>
</evidence>